<dbReference type="PROSITE" id="PS50089">
    <property type="entry name" value="ZF_RING_2"/>
    <property type="match status" value="1"/>
</dbReference>
<dbReference type="PANTHER" id="PTHR46913:SF1">
    <property type="entry name" value="RING-H2 FINGER PROTEIN ATL16"/>
    <property type="match status" value="1"/>
</dbReference>
<evidence type="ECO:0000256" key="15">
    <source>
        <dbReference type="SAM" id="Phobius"/>
    </source>
</evidence>
<dbReference type="GO" id="GO:0016567">
    <property type="term" value="P:protein ubiquitination"/>
    <property type="evidence" value="ECO:0007669"/>
    <property type="project" value="UniProtKB-UniPathway"/>
</dbReference>
<evidence type="ECO:0000256" key="4">
    <source>
        <dbReference type="ARBA" id="ARBA00012483"/>
    </source>
</evidence>
<dbReference type="STRING" id="1590841.A0A2R6Q5J6"/>
<evidence type="ECO:0000256" key="5">
    <source>
        <dbReference type="ARBA" id="ARBA00022679"/>
    </source>
</evidence>
<dbReference type="Gramene" id="PSS02011">
    <property type="protein sequence ID" value="PSS02011"/>
    <property type="gene ID" value="CEY00_Acc23368"/>
</dbReference>
<dbReference type="InterPro" id="IPR013083">
    <property type="entry name" value="Znf_RING/FYVE/PHD"/>
</dbReference>
<dbReference type="PANTHER" id="PTHR46913">
    <property type="entry name" value="RING-H2 FINGER PROTEIN ATL16"/>
    <property type="match status" value="1"/>
</dbReference>
<comment type="subcellular location">
    <subcellularLocation>
        <location evidence="2">Membrane</location>
        <topology evidence="2">Single-pass membrane protein</topology>
    </subcellularLocation>
</comment>
<evidence type="ECO:0000256" key="1">
    <source>
        <dbReference type="ARBA" id="ARBA00000900"/>
    </source>
</evidence>
<dbReference type="GO" id="GO:0016020">
    <property type="term" value="C:membrane"/>
    <property type="evidence" value="ECO:0007669"/>
    <property type="project" value="UniProtKB-SubCell"/>
</dbReference>
<dbReference type="GO" id="GO:0008270">
    <property type="term" value="F:zinc ion binding"/>
    <property type="evidence" value="ECO:0007669"/>
    <property type="project" value="UniProtKB-KW"/>
</dbReference>
<gene>
    <name evidence="17" type="ORF">CEY00_Acc23368</name>
</gene>
<evidence type="ECO:0000256" key="10">
    <source>
        <dbReference type="ARBA" id="ARBA00022833"/>
    </source>
</evidence>
<evidence type="ECO:0000256" key="13">
    <source>
        <dbReference type="ARBA" id="ARBA00024209"/>
    </source>
</evidence>
<keyword evidence="12 15" id="KW-0472">Membrane</keyword>
<keyword evidence="10" id="KW-0862">Zinc</keyword>
<feature type="domain" description="RING-type" evidence="16">
    <location>
        <begin position="102"/>
        <end position="144"/>
    </location>
</feature>
<accession>A0A2R6Q5J6</accession>
<reference evidence="18" key="2">
    <citation type="journal article" date="2018" name="BMC Genomics">
        <title>A manually annotated Actinidia chinensis var. chinensis (kiwifruit) genome highlights the challenges associated with draft genomes and gene prediction in plants.</title>
        <authorList>
            <person name="Pilkington S.M."/>
            <person name="Crowhurst R."/>
            <person name="Hilario E."/>
            <person name="Nardozza S."/>
            <person name="Fraser L."/>
            <person name="Peng Y."/>
            <person name="Gunaseelan K."/>
            <person name="Simpson R."/>
            <person name="Tahir J."/>
            <person name="Deroles S.C."/>
            <person name="Templeton K."/>
            <person name="Luo Z."/>
            <person name="Davy M."/>
            <person name="Cheng C."/>
            <person name="McNeilage M."/>
            <person name="Scaglione D."/>
            <person name="Liu Y."/>
            <person name="Zhang Q."/>
            <person name="Datson P."/>
            <person name="De Silva N."/>
            <person name="Gardiner S.E."/>
            <person name="Bassett H."/>
            <person name="Chagne D."/>
            <person name="McCallum J."/>
            <person name="Dzierzon H."/>
            <person name="Deng C."/>
            <person name="Wang Y.Y."/>
            <person name="Barron L."/>
            <person name="Manako K."/>
            <person name="Bowen J."/>
            <person name="Foster T.M."/>
            <person name="Erridge Z.A."/>
            <person name="Tiffin H."/>
            <person name="Waite C.N."/>
            <person name="Davies K.M."/>
            <person name="Grierson E.P."/>
            <person name="Laing W.A."/>
            <person name="Kirk R."/>
            <person name="Chen X."/>
            <person name="Wood M."/>
            <person name="Montefiori M."/>
            <person name="Brummell D.A."/>
            <person name="Schwinn K.E."/>
            <person name="Catanach A."/>
            <person name="Fullerton C."/>
            <person name="Li D."/>
            <person name="Meiyalaghan S."/>
            <person name="Nieuwenhuizen N."/>
            <person name="Read N."/>
            <person name="Prakash R."/>
            <person name="Hunter D."/>
            <person name="Zhang H."/>
            <person name="McKenzie M."/>
            <person name="Knabel M."/>
            <person name="Harris A."/>
            <person name="Allan A.C."/>
            <person name="Gleave A."/>
            <person name="Chen A."/>
            <person name="Janssen B.J."/>
            <person name="Plunkett B."/>
            <person name="Ampomah-Dwamena C."/>
            <person name="Voogd C."/>
            <person name="Leif D."/>
            <person name="Lafferty D."/>
            <person name="Souleyre E.J.F."/>
            <person name="Varkonyi-Gasic E."/>
            <person name="Gambi F."/>
            <person name="Hanley J."/>
            <person name="Yao J.L."/>
            <person name="Cheung J."/>
            <person name="David K.M."/>
            <person name="Warren B."/>
            <person name="Marsh K."/>
            <person name="Snowden K.C."/>
            <person name="Lin-Wang K."/>
            <person name="Brian L."/>
            <person name="Martinez-Sanchez M."/>
            <person name="Wang M."/>
            <person name="Ileperuma N."/>
            <person name="Macnee N."/>
            <person name="Campin R."/>
            <person name="McAtee P."/>
            <person name="Drummond R.S.M."/>
            <person name="Espley R.V."/>
            <person name="Ireland H.S."/>
            <person name="Wu R."/>
            <person name="Atkinson R.G."/>
            <person name="Karunairetnam S."/>
            <person name="Bulley S."/>
            <person name="Chunkath S."/>
            <person name="Hanley Z."/>
            <person name="Storey R."/>
            <person name="Thrimawithana A.H."/>
            <person name="Thomson S."/>
            <person name="David C."/>
            <person name="Testolin R."/>
            <person name="Huang H."/>
            <person name="Hellens R.P."/>
            <person name="Schaffer R.J."/>
        </authorList>
    </citation>
    <scope>NUCLEOTIDE SEQUENCE [LARGE SCALE GENOMIC DNA]</scope>
    <source>
        <strain evidence="18">cv. Red5</strain>
    </source>
</reference>
<dbReference type="SMART" id="SM00184">
    <property type="entry name" value="RING"/>
    <property type="match status" value="1"/>
</dbReference>
<comment type="catalytic activity">
    <reaction evidence="1">
        <text>S-ubiquitinyl-[E2 ubiquitin-conjugating enzyme]-L-cysteine + [acceptor protein]-L-lysine = [E2 ubiquitin-conjugating enzyme]-L-cysteine + N(6)-ubiquitinyl-[acceptor protein]-L-lysine.</text>
        <dbReference type="EC" id="2.3.2.27"/>
    </reaction>
</comment>
<feature type="transmembrane region" description="Helical" evidence="15">
    <location>
        <begin position="23"/>
        <end position="44"/>
    </location>
</feature>
<keyword evidence="6 15" id="KW-0812">Transmembrane</keyword>
<dbReference type="UniPathway" id="UPA00143"/>
<dbReference type="GO" id="GO:0061630">
    <property type="term" value="F:ubiquitin protein ligase activity"/>
    <property type="evidence" value="ECO:0007669"/>
    <property type="project" value="UniProtKB-EC"/>
</dbReference>
<dbReference type="SUPFAM" id="SSF57850">
    <property type="entry name" value="RING/U-box"/>
    <property type="match status" value="1"/>
</dbReference>
<proteinExistence type="inferred from homology"/>
<evidence type="ECO:0000313" key="18">
    <source>
        <dbReference type="Proteomes" id="UP000241394"/>
    </source>
</evidence>
<dbReference type="CDD" id="cd16461">
    <property type="entry name" value="RING-H2_EL5-like"/>
    <property type="match status" value="1"/>
</dbReference>
<evidence type="ECO:0000256" key="7">
    <source>
        <dbReference type="ARBA" id="ARBA00022723"/>
    </source>
</evidence>
<comment type="pathway">
    <text evidence="3">Protein modification; protein ubiquitination.</text>
</comment>
<dbReference type="AlphaFoldDB" id="A0A2R6Q5J6"/>
<dbReference type="Proteomes" id="UP000241394">
    <property type="component" value="Chromosome LG20"/>
</dbReference>
<evidence type="ECO:0000313" key="17">
    <source>
        <dbReference type="EMBL" id="PSS02011.1"/>
    </source>
</evidence>
<sequence length="175" mass="19759">MGDFPSPLAPPPPSPPPKSNLPMLYYGLVIVGTAAIILTAYNLIIIKWCTEHHRQSPRPPGRVRTLEAASSRSFDNSGIHLVSSFKYKKEQGVVQDQEYEECPVCLSFFEEGEEVRQLPRCKHSFHAPCIDMWLYSHFDCPVCRSPVEPLVHRRRMVADPSENSREGLLDTGILV</sequence>
<comment type="caution">
    <text evidence="17">The sequence shown here is derived from an EMBL/GenBank/DDBJ whole genome shotgun (WGS) entry which is preliminary data.</text>
</comment>
<dbReference type="OrthoDB" id="9984778at2759"/>
<reference evidence="17 18" key="1">
    <citation type="submission" date="2017-07" db="EMBL/GenBank/DDBJ databases">
        <title>An improved, manually edited Actinidia chinensis var. chinensis (kiwifruit) genome highlights the challenges associated with draft genomes and gene prediction in plants.</title>
        <authorList>
            <person name="Pilkington S."/>
            <person name="Crowhurst R."/>
            <person name="Hilario E."/>
            <person name="Nardozza S."/>
            <person name="Fraser L."/>
            <person name="Peng Y."/>
            <person name="Gunaseelan K."/>
            <person name="Simpson R."/>
            <person name="Tahir J."/>
            <person name="Deroles S."/>
            <person name="Templeton K."/>
            <person name="Luo Z."/>
            <person name="Davy M."/>
            <person name="Cheng C."/>
            <person name="Mcneilage M."/>
            <person name="Scaglione D."/>
            <person name="Liu Y."/>
            <person name="Zhang Q."/>
            <person name="Datson P."/>
            <person name="De Silva N."/>
            <person name="Gardiner S."/>
            <person name="Bassett H."/>
            <person name="Chagne D."/>
            <person name="Mccallum J."/>
            <person name="Dzierzon H."/>
            <person name="Deng C."/>
            <person name="Wang Y.-Y."/>
            <person name="Barron N."/>
            <person name="Manako K."/>
            <person name="Bowen J."/>
            <person name="Foster T."/>
            <person name="Erridge Z."/>
            <person name="Tiffin H."/>
            <person name="Waite C."/>
            <person name="Davies K."/>
            <person name="Grierson E."/>
            <person name="Laing W."/>
            <person name="Kirk R."/>
            <person name="Chen X."/>
            <person name="Wood M."/>
            <person name="Montefiori M."/>
            <person name="Brummell D."/>
            <person name="Schwinn K."/>
            <person name="Catanach A."/>
            <person name="Fullerton C."/>
            <person name="Li D."/>
            <person name="Meiyalaghan S."/>
            <person name="Nieuwenhuizen N."/>
            <person name="Read N."/>
            <person name="Prakash R."/>
            <person name="Hunter D."/>
            <person name="Zhang H."/>
            <person name="Mckenzie M."/>
            <person name="Knabel M."/>
            <person name="Harris A."/>
            <person name="Allan A."/>
            <person name="Chen A."/>
            <person name="Janssen B."/>
            <person name="Plunkett B."/>
            <person name="Dwamena C."/>
            <person name="Voogd C."/>
            <person name="Leif D."/>
            <person name="Lafferty D."/>
            <person name="Souleyre E."/>
            <person name="Varkonyi-Gasic E."/>
            <person name="Gambi F."/>
            <person name="Hanley J."/>
            <person name="Yao J.-L."/>
            <person name="Cheung J."/>
            <person name="David K."/>
            <person name="Warren B."/>
            <person name="Marsh K."/>
            <person name="Snowden K."/>
            <person name="Lin-Wang K."/>
            <person name="Brian L."/>
            <person name="Martinez-Sanchez M."/>
            <person name="Wang M."/>
            <person name="Ileperuma N."/>
            <person name="Macnee N."/>
            <person name="Campin R."/>
            <person name="Mcatee P."/>
            <person name="Drummond R."/>
            <person name="Espley R."/>
            <person name="Ireland H."/>
            <person name="Wu R."/>
            <person name="Atkinson R."/>
            <person name="Karunairetnam S."/>
            <person name="Bulley S."/>
            <person name="Chunkath S."/>
            <person name="Hanley Z."/>
            <person name="Storey R."/>
            <person name="Thrimawithana A."/>
            <person name="Thomson S."/>
            <person name="David C."/>
            <person name="Testolin R."/>
        </authorList>
    </citation>
    <scope>NUCLEOTIDE SEQUENCE [LARGE SCALE GENOMIC DNA]</scope>
    <source>
        <strain evidence="18">cv. Red5</strain>
        <tissue evidence="17">Young leaf</tissue>
    </source>
</reference>
<evidence type="ECO:0000259" key="16">
    <source>
        <dbReference type="PROSITE" id="PS50089"/>
    </source>
</evidence>
<keyword evidence="11 15" id="KW-1133">Transmembrane helix</keyword>
<evidence type="ECO:0000256" key="11">
    <source>
        <dbReference type="ARBA" id="ARBA00022989"/>
    </source>
</evidence>
<evidence type="ECO:0000256" key="8">
    <source>
        <dbReference type="ARBA" id="ARBA00022771"/>
    </source>
</evidence>
<keyword evidence="18" id="KW-1185">Reference proteome</keyword>
<evidence type="ECO:0000256" key="6">
    <source>
        <dbReference type="ARBA" id="ARBA00022692"/>
    </source>
</evidence>
<evidence type="ECO:0000256" key="12">
    <source>
        <dbReference type="ARBA" id="ARBA00023136"/>
    </source>
</evidence>
<dbReference type="EC" id="2.3.2.27" evidence="4"/>
<organism evidence="17 18">
    <name type="scientific">Actinidia chinensis var. chinensis</name>
    <name type="common">Chinese soft-hair kiwi</name>
    <dbReference type="NCBI Taxonomy" id="1590841"/>
    <lineage>
        <taxon>Eukaryota</taxon>
        <taxon>Viridiplantae</taxon>
        <taxon>Streptophyta</taxon>
        <taxon>Embryophyta</taxon>
        <taxon>Tracheophyta</taxon>
        <taxon>Spermatophyta</taxon>
        <taxon>Magnoliopsida</taxon>
        <taxon>eudicotyledons</taxon>
        <taxon>Gunneridae</taxon>
        <taxon>Pentapetalae</taxon>
        <taxon>asterids</taxon>
        <taxon>Ericales</taxon>
        <taxon>Actinidiaceae</taxon>
        <taxon>Actinidia</taxon>
    </lineage>
</organism>
<evidence type="ECO:0000256" key="14">
    <source>
        <dbReference type="PROSITE-ProRule" id="PRU00175"/>
    </source>
</evidence>
<dbReference type="InterPro" id="IPR001841">
    <property type="entry name" value="Znf_RING"/>
</dbReference>
<comment type="similarity">
    <text evidence="13">Belongs to the RING-type zinc finger family. ATL subfamily.</text>
</comment>
<keyword evidence="9" id="KW-0833">Ubl conjugation pathway</keyword>
<dbReference type="FunFam" id="3.30.40.10:FF:000878">
    <property type="entry name" value="RING-H2 finger protein ATL52"/>
    <property type="match status" value="1"/>
</dbReference>
<dbReference type="InParanoid" id="A0A2R6Q5J6"/>
<evidence type="ECO:0000256" key="3">
    <source>
        <dbReference type="ARBA" id="ARBA00004906"/>
    </source>
</evidence>
<dbReference type="EMBL" id="NKQK01000020">
    <property type="protein sequence ID" value="PSS02011.1"/>
    <property type="molecule type" value="Genomic_DNA"/>
</dbReference>
<dbReference type="InterPro" id="IPR044600">
    <property type="entry name" value="ATL1/ATL16-like"/>
</dbReference>
<name>A0A2R6Q5J6_ACTCC</name>
<keyword evidence="5" id="KW-0808">Transferase</keyword>
<dbReference type="Gene3D" id="3.30.40.10">
    <property type="entry name" value="Zinc/RING finger domain, C3HC4 (zinc finger)"/>
    <property type="match status" value="1"/>
</dbReference>
<dbReference type="OMA" id="LIIIRWC"/>
<keyword evidence="7" id="KW-0479">Metal-binding</keyword>
<evidence type="ECO:0000256" key="2">
    <source>
        <dbReference type="ARBA" id="ARBA00004167"/>
    </source>
</evidence>
<keyword evidence="8 14" id="KW-0863">Zinc-finger</keyword>
<dbReference type="Pfam" id="PF13639">
    <property type="entry name" value="zf-RING_2"/>
    <property type="match status" value="1"/>
</dbReference>
<protein>
    <recommendedName>
        <fullName evidence="4">RING-type E3 ubiquitin transferase</fullName>
        <ecNumber evidence="4">2.3.2.27</ecNumber>
    </recommendedName>
</protein>
<evidence type="ECO:0000256" key="9">
    <source>
        <dbReference type="ARBA" id="ARBA00022786"/>
    </source>
</evidence>